<reference evidence="1 3" key="1">
    <citation type="journal article" date="2008" name="Science">
        <title>The Physcomitrella genome reveals evolutionary insights into the conquest of land by plants.</title>
        <authorList>
            <person name="Rensing S."/>
            <person name="Lang D."/>
            <person name="Zimmer A."/>
            <person name="Terry A."/>
            <person name="Salamov A."/>
            <person name="Shapiro H."/>
            <person name="Nishiyama T."/>
            <person name="Perroud P.-F."/>
            <person name="Lindquist E."/>
            <person name="Kamisugi Y."/>
            <person name="Tanahashi T."/>
            <person name="Sakakibara K."/>
            <person name="Fujita T."/>
            <person name="Oishi K."/>
            <person name="Shin-I T."/>
            <person name="Kuroki Y."/>
            <person name="Toyoda A."/>
            <person name="Suzuki Y."/>
            <person name="Hashimoto A."/>
            <person name="Yamaguchi K."/>
            <person name="Sugano A."/>
            <person name="Kohara Y."/>
            <person name="Fujiyama A."/>
            <person name="Anterola A."/>
            <person name="Aoki S."/>
            <person name="Ashton N."/>
            <person name="Barbazuk W.B."/>
            <person name="Barker E."/>
            <person name="Bennetzen J."/>
            <person name="Bezanilla M."/>
            <person name="Blankenship R."/>
            <person name="Cho S.H."/>
            <person name="Dutcher S."/>
            <person name="Estelle M."/>
            <person name="Fawcett J.A."/>
            <person name="Gundlach H."/>
            <person name="Hanada K."/>
            <person name="Heyl A."/>
            <person name="Hicks K.A."/>
            <person name="Hugh J."/>
            <person name="Lohr M."/>
            <person name="Mayer K."/>
            <person name="Melkozernov A."/>
            <person name="Murata T."/>
            <person name="Nelson D."/>
            <person name="Pils B."/>
            <person name="Prigge M."/>
            <person name="Reiss B."/>
            <person name="Renner T."/>
            <person name="Rombauts S."/>
            <person name="Rushton P."/>
            <person name="Sanderfoot A."/>
            <person name="Schween G."/>
            <person name="Shiu S.-H."/>
            <person name="Stueber K."/>
            <person name="Theodoulou F.L."/>
            <person name="Tu H."/>
            <person name="Van de Peer Y."/>
            <person name="Verrier P.J."/>
            <person name="Waters E."/>
            <person name="Wood A."/>
            <person name="Yang L."/>
            <person name="Cove D."/>
            <person name="Cuming A."/>
            <person name="Hasebe M."/>
            <person name="Lucas S."/>
            <person name="Mishler D.B."/>
            <person name="Reski R."/>
            <person name="Grigoriev I."/>
            <person name="Quatrano R.S."/>
            <person name="Boore J.L."/>
        </authorList>
    </citation>
    <scope>NUCLEOTIDE SEQUENCE [LARGE SCALE GENOMIC DNA]</scope>
    <source>
        <strain evidence="2 3">cv. Gransden 2004</strain>
    </source>
</reference>
<name>A0A2K1KVG2_PHYPA</name>
<reference evidence="1 3" key="2">
    <citation type="journal article" date="2018" name="Plant J.">
        <title>The Physcomitrella patens chromosome-scale assembly reveals moss genome structure and evolution.</title>
        <authorList>
            <person name="Lang D."/>
            <person name="Ullrich K.K."/>
            <person name="Murat F."/>
            <person name="Fuchs J."/>
            <person name="Jenkins J."/>
            <person name="Haas F.B."/>
            <person name="Piednoel M."/>
            <person name="Gundlach H."/>
            <person name="Van Bel M."/>
            <person name="Meyberg R."/>
            <person name="Vives C."/>
            <person name="Morata J."/>
            <person name="Symeonidi A."/>
            <person name="Hiss M."/>
            <person name="Muchero W."/>
            <person name="Kamisugi Y."/>
            <person name="Saleh O."/>
            <person name="Blanc G."/>
            <person name="Decker E.L."/>
            <person name="van Gessel N."/>
            <person name="Grimwood J."/>
            <person name="Hayes R.D."/>
            <person name="Graham S.W."/>
            <person name="Gunter L.E."/>
            <person name="McDaniel S.F."/>
            <person name="Hoernstein S.N.W."/>
            <person name="Larsson A."/>
            <person name="Li F.W."/>
            <person name="Perroud P.F."/>
            <person name="Phillips J."/>
            <person name="Ranjan P."/>
            <person name="Rokshar D.S."/>
            <person name="Rothfels C.J."/>
            <person name="Schneider L."/>
            <person name="Shu S."/>
            <person name="Stevenson D.W."/>
            <person name="Thummler F."/>
            <person name="Tillich M."/>
            <person name="Villarreal Aguilar J.C."/>
            <person name="Widiez T."/>
            <person name="Wong G.K."/>
            <person name="Wymore A."/>
            <person name="Zhang Y."/>
            <person name="Zimmer A.D."/>
            <person name="Quatrano R.S."/>
            <person name="Mayer K.F.X."/>
            <person name="Goodstein D."/>
            <person name="Casacuberta J.M."/>
            <person name="Vandepoele K."/>
            <person name="Reski R."/>
            <person name="Cuming A.C."/>
            <person name="Tuskan G.A."/>
            <person name="Maumus F."/>
            <person name="Salse J."/>
            <person name="Schmutz J."/>
            <person name="Rensing S.A."/>
        </authorList>
    </citation>
    <scope>NUCLEOTIDE SEQUENCE [LARGE SCALE GENOMIC DNA]</scope>
    <source>
        <strain evidence="2 3">cv. Gransden 2004</strain>
    </source>
</reference>
<reference evidence="2" key="3">
    <citation type="submission" date="2020-12" db="UniProtKB">
        <authorList>
            <consortium name="EnsemblPlants"/>
        </authorList>
    </citation>
    <scope>IDENTIFICATION</scope>
</reference>
<sequence>MELVVEERQDVNYTRNSVSANFWTIVRLYNDHMSGCKDGNILLSTSDTSIVSTLRFREVHRLPTCMLARGYYGDRLSTINASFRERIVDSGH</sequence>
<evidence type="ECO:0000313" key="3">
    <source>
        <dbReference type="Proteomes" id="UP000006727"/>
    </source>
</evidence>
<dbReference type="PaxDb" id="3218-PP1S47_259V6.1"/>
<dbReference type="InParanoid" id="A0A2K1KVG2"/>
<proteinExistence type="predicted"/>
<evidence type="ECO:0000313" key="2">
    <source>
        <dbReference type="EnsemblPlants" id="Pp3c3_21380V3.1"/>
    </source>
</evidence>
<dbReference type="EnsemblPlants" id="Pp3c3_21380V3.1">
    <property type="protein sequence ID" value="Pp3c3_21380V3.1"/>
    <property type="gene ID" value="Pp3c3_21380"/>
</dbReference>
<organism evidence="1">
    <name type="scientific">Physcomitrium patens</name>
    <name type="common">Spreading-leaved earth moss</name>
    <name type="synonym">Physcomitrella patens</name>
    <dbReference type="NCBI Taxonomy" id="3218"/>
    <lineage>
        <taxon>Eukaryota</taxon>
        <taxon>Viridiplantae</taxon>
        <taxon>Streptophyta</taxon>
        <taxon>Embryophyta</taxon>
        <taxon>Bryophyta</taxon>
        <taxon>Bryophytina</taxon>
        <taxon>Bryopsida</taxon>
        <taxon>Funariidae</taxon>
        <taxon>Funariales</taxon>
        <taxon>Funariaceae</taxon>
        <taxon>Physcomitrium</taxon>
    </lineage>
</organism>
<dbReference type="AlphaFoldDB" id="A0A2K1KVG2"/>
<dbReference type="Gramene" id="Pp3c3_21380V3.1">
    <property type="protein sequence ID" value="Pp3c3_21380V3.1"/>
    <property type="gene ID" value="Pp3c3_21380"/>
</dbReference>
<gene>
    <name evidence="1" type="ORF">PHYPA_004752</name>
</gene>
<dbReference type="Proteomes" id="UP000006727">
    <property type="component" value="Chromosome 3"/>
</dbReference>
<accession>A0A2K1KVG2</accession>
<dbReference type="EMBL" id="ABEU02000003">
    <property type="protein sequence ID" value="PNR57758.1"/>
    <property type="molecule type" value="Genomic_DNA"/>
</dbReference>
<evidence type="ECO:0000313" key="1">
    <source>
        <dbReference type="EMBL" id="PNR57758.1"/>
    </source>
</evidence>
<keyword evidence="3" id="KW-1185">Reference proteome</keyword>
<protein>
    <submittedName>
        <fullName evidence="1 2">Uncharacterized protein</fullName>
    </submittedName>
</protein>